<dbReference type="RefSeq" id="WP_093231537.1">
    <property type="nucleotide sequence ID" value="NZ_FORR01000025.1"/>
</dbReference>
<dbReference type="Proteomes" id="UP000199545">
    <property type="component" value="Unassembled WGS sequence"/>
</dbReference>
<keyword evidence="2" id="KW-1185">Reference proteome</keyword>
<gene>
    <name evidence="1" type="ORF">SAMN05421852_12547</name>
</gene>
<evidence type="ECO:0000313" key="1">
    <source>
        <dbReference type="EMBL" id="SFJ83304.1"/>
    </source>
</evidence>
<evidence type="ECO:0000313" key="2">
    <source>
        <dbReference type="Proteomes" id="UP000199545"/>
    </source>
</evidence>
<dbReference type="AlphaFoldDB" id="A0A1I3UIJ8"/>
<reference evidence="1 2" key="1">
    <citation type="submission" date="2016-10" db="EMBL/GenBank/DDBJ databases">
        <authorList>
            <person name="de Groot N.N."/>
        </authorList>
    </citation>
    <scope>NUCLEOTIDE SEQUENCE [LARGE SCALE GENOMIC DNA]</scope>
    <source>
        <strain evidence="1 2">DSM 44778</strain>
    </source>
</reference>
<sequence>MLKRYNSGFAHLLEMNLVDGLSLINKALEKEMEERAWEFYLAFYPHQENPKSFDQVLAEVKSKQTTPQTKLSKEEIIRRAEAIKKADQRR</sequence>
<accession>A0A1I3UIJ8</accession>
<dbReference type="OrthoDB" id="2991139at2"/>
<organism evidence="1 2">
    <name type="scientific">Thermoflavimicrobium dichotomicum</name>
    <dbReference type="NCBI Taxonomy" id="46223"/>
    <lineage>
        <taxon>Bacteria</taxon>
        <taxon>Bacillati</taxon>
        <taxon>Bacillota</taxon>
        <taxon>Bacilli</taxon>
        <taxon>Bacillales</taxon>
        <taxon>Thermoactinomycetaceae</taxon>
        <taxon>Thermoflavimicrobium</taxon>
    </lineage>
</organism>
<dbReference type="EMBL" id="FORR01000025">
    <property type="protein sequence ID" value="SFJ83304.1"/>
    <property type="molecule type" value="Genomic_DNA"/>
</dbReference>
<dbReference type="STRING" id="46223.SAMN05421852_12547"/>
<protein>
    <submittedName>
        <fullName evidence="1">Uncharacterized protein</fullName>
    </submittedName>
</protein>
<name>A0A1I3UIJ8_9BACL</name>
<proteinExistence type="predicted"/>